<accession>A0A0C9WP46</accession>
<gene>
    <name evidence="1" type="ORF">K443DRAFT_430556</name>
</gene>
<dbReference type="InterPro" id="IPR052980">
    <property type="entry name" value="Crinkler_effector"/>
</dbReference>
<reference evidence="2" key="2">
    <citation type="submission" date="2015-01" db="EMBL/GenBank/DDBJ databases">
        <title>Evolutionary Origins and Diversification of the Mycorrhizal Mutualists.</title>
        <authorList>
            <consortium name="DOE Joint Genome Institute"/>
            <consortium name="Mycorrhizal Genomics Consortium"/>
            <person name="Kohler A."/>
            <person name="Kuo A."/>
            <person name="Nagy L.G."/>
            <person name="Floudas D."/>
            <person name="Copeland A."/>
            <person name="Barry K.W."/>
            <person name="Cichocki N."/>
            <person name="Veneault-Fourrey C."/>
            <person name="LaButti K."/>
            <person name="Lindquist E.A."/>
            <person name="Lipzen A."/>
            <person name="Lundell T."/>
            <person name="Morin E."/>
            <person name="Murat C."/>
            <person name="Riley R."/>
            <person name="Ohm R."/>
            <person name="Sun H."/>
            <person name="Tunlid A."/>
            <person name="Henrissat B."/>
            <person name="Grigoriev I.V."/>
            <person name="Hibbett D.S."/>
            <person name="Martin F."/>
        </authorList>
    </citation>
    <scope>NUCLEOTIDE SEQUENCE [LARGE SCALE GENOMIC DNA]</scope>
    <source>
        <strain evidence="2">LaAM-08-1</strain>
    </source>
</reference>
<proteinExistence type="predicted"/>
<name>A0A0C9WP46_9AGAR</name>
<reference evidence="1 2" key="1">
    <citation type="submission" date="2014-04" db="EMBL/GenBank/DDBJ databases">
        <authorList>
            <consortium name="DOE Joint Genome Institute"/>
            <person name="Kuo A."/>
            <person name="Kohler A."/>
            <person name="Nagy L.G."/>
            <person name="Floudas D."/>
            <person name="Copeland A."/>
            <person name="Barry K.W."/>
            <person name="Cichocki N."/>
            <person name="Veneault-Fourrey C."/>
            <person name="LaButti K."/>
            <person name="Lindquist E.A."/>
            <person name="Lipzen A."/>
            <person name="Lundell T."/>
            <person name="Morin E."/>
            <person name="Murat C."/>
            <person name="Sun H."/>
            <person name="Tunlid A."/>
            <person name="Henrissat B."/>
            <person name="Grigoriev I.V."/>
            <person name="Hibbett D.S."/>
            <person name="Martin F."/>
            <person name="Nordberg H.P."/>
            <person name="Cantor M.N."/>
            <person name="Hua S.X."/>
        </authorList>
    </citation>
    <scope>NUCLEOTIDE SEQUENCE [LARGE SCALE GENOMIC DNA]</scope>
    <source>
        <strain evidence="1 2">LaAM-08-1</strain>
    </source>
</reference>
<evidence type="ECO:0000313" key="2">
    <source>
        <dbReference type="Proteomes" id="UP000054477"/>
    </source>
</evidence>
<protein>
    <submittedName>
        <fullName evidence="1">Uncharacterized protein</fullName>
    </submittedName>
</protein>
<dbReference type="AlphaFoldDB" id="A0A0C9WP46"/>
<dbReference type="HOGENOM" id="CLU_907805_0_0_1"/>
<keyword evidence="2" id="KW-1185">Reference proteome</keyword>
<dbReference type="PANTHER" id="PTHR33129:SF1">
    <property type="entry name" value="ATP-BINDING PROTEIN"/>
    <property type="match status" value="1"/>
</dbReference>
<dbReference type="EMBL" id="KN838904">
    <property type="protein sequence ID" value="KIJ92520.1"/>
    <property type="molecule type" value="Genomic_DNA"/>
</dbReference>
<evidence type="ECO:0000313" key="1">
    <source>
        <dbReference type="EMBL" id="KIJ92520.1"/>
    </source>
</evidence>
<sequence length="349" mass="40061">MYLLFDALWNKGEQAWIGISRIVKERVPYPVITSGEAQECYLDPDDAREGVQVTCVDLTSLLNWTERDGNLSLLTPLLLVRGEYTELDKYLESSSEHVLLLGQPGIGKTVYLTYCLLRRLIAGLPTIFAKSPVNRYVFLDSGVYWIPKNSFVLSRSPPFTDRVKNALVLFDLNEQHPSPEQFRHWRVLASSSPQSRRFKEWVKHAKAQYWVMSTWSWEEIYLAWKTTTNEFSLEDLFNSFGKYGGTARNLLSRPREKIEWDIRFGITNCPDLGRLLQTSSGLPDDTSHALMLIDPLADGTGVLQRGKYEGRIASQHIRDQILNRKLANDMRDKMFLQFNTTRAAAGLQF</sequence>
<dbReference type="OrthoDB" id="19861at2759"/>
<organism evidence="1 2">
    <name type="scientific">Laccaria amethystina LaAM-08-1</name>
    <dbReference type="NCBI Taxonomy" id="1095629"/>
    <lineage>
        <taxon>Eukaryota</taxon>
        <taxon>Fungi</taxon>
        <taxon>Dikarya</taxon>
        <taxon>Basidiomycota</taxon>
        <taxon>Agaricomycotina</taxon>
        <taxon>Agaricomycetes</taxon>
        <taxon>Agaricomycetidae</taxon>
        <taxon>Agaricales</taxon>
        <taxon>Agaricineae</taxon>
        <taxon>Hydnangiaceae</taxon>
        <taxon>Laccaria</taxon>
    </lineage>
</organism>
<dbReference type="Proteomes" id="UP000054477">
    <property type="component" value="Unassembled WGS sequence"/>
</dbReference>
<dbReference type="PANTHER" id="PTHR33129">
    <property type="entry name" value="PROTEIN KINASE DOMAIN-CONTAINING PROTEIN-RELATED"/>
    <property type="match status" value="1"/>
</dbReference>